<feature type="domain" description="DUF7769" evidence="2">
    <location>
        <begin position="96"/>
        <end position="150"/>
    </location>
</feature>
<accession>A0AAD4T5K3</accession>
<dbReference type="Pfam" id="PF24964">
    <property type="entry name" value="DUF7769"/>
    <property type="match status" value="1"/>
</dbReference>
<feature type="non-terminal residue" evidence="3">
    <location>
        <position position="257"/>
    </location>
</feature>
<evidence type="ECO:0000259" key="2">
    <source>
        <dbReference type="Pfam" id="PF24964"/>
    </source>
</evidence>
<sequence length="257" mass="29216">MGFDLNQIPEDNLSQGNFPSTTIAITISSPITIPSPTIIDLNQYCLIDLNECYPEENDDGDSEEEEEEEEEEEIHCPINTIAEPEPIRHGNKKNDLTSDMKRKILEKLMQGSTDGRLHRGVITDTAARFEVSFRTVSILWHDVKLANAKGDVVDISSKMVNKVGRKRIELDLDRIKLIPLRKRTTIRGIAHKLNLSTTTVNRRIKDGNLRPHSNALRPGLTDENKRARFCLKMIDKGMTQSSNSFIDMLDRIHIDEK</sequence>
<dbReference type="PANTHER" id="PTHR33889">
    <property type="entry name" value="OS04G0681850 PROTEIN"/>
    <property type="match status" value="1"/>
</dbReference>
<dbReference type="AlphaFoldDB" id="A0AAD4T5K3"/>
<gene>
    <name evidence="3" type="ORF">MKW98_003769</name>
</gene>
<feature type="region of interest" description="Disordered" evidence="1">
    <location>
        <begin position="52"/>
        <end position="74"/>
    </location>
</feature>
<dbReference type="PANTHER" id="PTHR33889:SF7">
    <property type="entry name" value="OS04G0681850 PROTEIN"/>
    <property type="match status" value="1"/>
</dbReference>
<name>A0AAD4T5K3_9MAGN</name>
<comment type="caution">
    <text evidence="3">The sequence shown here is derived from an EMBL/GenBank/DDBJ whole genome shotgun (WGS) entry which is preliminary data.</text>
</comment>
<keyword evidence="4" id="KW-1185">Reference proteome</keyword>
<reference evidence="3" key="1">
    <citation type="submission" date="2022-04" db="EMBL/GenBank/DDBJ databases">
        <title>A functionally conserved STORR gene fusion in Papaver species that diverged 16.8 million years ago.</title>
        <authorList>
            <person name="Catania T."/>
        </authorList>
    </citation>
    <scope>NUCLEOTIDE SEQUENCE</scope>
    <source>
        <strain evidence="3">S-188037</strain>
    </source>
</reference>
<dbReference type="Proteomes" id="UP001202328">
    <property type="component" value="Unassembled WGS sequence"/>
</dbReference>
<organism evidence="3 4">
    <name type="scientific">Papaver atlanticum</name>
    <dbReference type="NCBI Taxonomy" id="357466"/>
    <lineage>
        <taxon>Eukaryota</taxon>
        <taxon>Viridiplantae</taxon>
        <taxon>Streptophyta</taxon>
        <taxon>Embryophyta</taxon>
        <taxon>Tracheophyta</taxon>
        <taxon>Spermatophyta</taxon>
        <taxon>Magnoliopsida</taxon>
        <taxon>Ranunculales</taxon>
        <taxon>Papaveraceae</taxon>
        <taxon>Papaveroideae</taxon>
        <taxon>Papaver</taxon>
    </lineage>
</organism>
<dbReference type="EMBL" id="JAJJMB010004716">
    <property type="protein sequence ID" value="KAI3942170.1"/>
    <property type="molecule type" value="Genomic_DNA"/>
</dbReference>
<evidence type="ECO:0000313" key="3">
    <source>
        <dbReference type="EMBL" id="KAI3942170.1"/>
    </source>
</evidence>
<evidence type="ECO:0000313" key="4">
    <source>
        <dbReference type="Proteomes" id="UP001202328"/>
    </source>
</evidence>
<evidence type="ECO:0000256" key="1">
    <source>
        <dbReference type="SAM" id="MobiDB-lite"/>
    </source>
</evidence>
<feature type="compositionally biased region" description="Acidic residues" evidence="1">
    <location>
        <begin position="53"/>
        <end position="73"/>
    </location>
</feature>
<dbReference type="InterPro" id="IPR056671">
    <property type="entry name" value="DUF7769"/>
</dbReference>
<protein>
    <recommendedName>
        <fullName evidence="2">DUF7769 domain-containing protein</fullName>
    </recommendedName>
</protein>
<proteinExistence type="predicted"/>